<dbReference type="GO" id="GO:0007052">
    <property type="term" value="P:mitotic spindle organization"/>
    <property type="evidence" value="ECO:0007669"/>
    <property type="project" value="TreeGrafter"/>
</dbReference>
<dbReference type="PANTHER" id="PTHR24345">
    <property type="entry name" value="SERINE/THREONINE-PROTEIN KINASE PLK"/>
    <property type="match status" value="1"/>
</dbReference>
<protein>
    <recommendedName>
        <fullName evidence="7">Protein kinase domain-containing protein</fullName>
    </recommendedName>
</protein>
<keyword evidence="1" id="KW-0723">Serine/threonine-protein kinase</keyword>
<dbReference type="AlphaFoldDB" id="A0AAE0U8Y9"/>
<feature type="domain" description="Protein kinase" evidence="7">
    <location>
        <begin position="1"/>
        <end position="184"/>
    </location>
</feature>
<keyword evidence="9" id="KW-1185">Reference proteome</keyword>
<dbReference type="GO" id="GO:0005634">
    <property type="term" value="C:nucleus"/>
    <property type="evidence" value="ECO:0007669"/>
    <property type="project" value="TreeGrafter"/>
</dbReference>
<feature type="compositionally biased region" description="Acidic residues" evidence="6">
    <location>
        <begin position="545"/>
        <end position="593"/>
    </location>
</feature>
<evidence type="ECO:0000256" key="4">
    <source>
        <dbReference type="ARBA" id="ARBA00022777"/>
    </source>
</evidence>
<accession>A0AAE0U8Y9</accession>
<dbReference type="SUPFAM" id="SSF56112">
    <property type="entry name" value="Protein kinase-like (PK-like)"/>
    <property type="match status" value="1"/>
</dbReference>
<dbReference type="InterPro" id="IPR011009">
    <property type="entry name" value="Kinase-like_dom_sf"/>
</dbReference>
<keyword evidence="5" id="KW-0067">ATP-binding</keyword>
<comment type="caution">
    <text evidence="8">The sequence shown here is derived from an EMBL/GenBank/DDBJ whole genome shotgun (WGS) entry which is preliminary data.</text>
</comment>
<evidence type="ECO:0000256" key="5">
    <source>
        <dbReference type="ARBA" id="ARBA00022840"/>
    </source>
</evidence>
<sequence length="619" mass="69517">MRQVCNGLGLLHQEGLAHGDLQLRHIIIDRLPQSNSLGQHRSWRVKIGGRRLHYPANPTENESAEEFINAIAYNNLSFLPPEILSCYTLGRPLAFQTPLDIQSIDVWAAGEVAAQLLTGKPIFGLKTQKIMYYQEGTAHFPAWKLDVAMVSALGKRFIATFMHQDPLMRPTLPLDPRNEIAQWVEPANCWDAEQLKRIPLATLYHAKILPPTMHYTPDGSKLVVIDPQTITIRTSFAGFTSTWIYENDKHAAYRASALSSCGKRLAVYDANSNAIKLLDVTQIRNNETPVSYAVSERLFTHSQVVEWQQPLMILKFHPSDSTLLSASSNTFATLNLSVPANPASPVSYQPLEGTRRDPIINTCYTTNGLVLIICYENFTTYTWLQNGEVLFELEHPVPARVMAISPEGERLILGSYNGTIWSISLPLNPPRSEATYWVPVWRAVDRYPIDSIDIAPPSHEGATSAGVVTVAVVSGEKLTLLRIGDDQDDCCLGWVEYKKRKALLAKIKPRVEGESHLEIALWSGGESRITFLKFDKYFEKYEAYEASDEDDEDEDDEDTEEDDEGYDEDADSEEDSEEDSEKDDTYEEEDNEGQEGGFGGLGRKIRLVDGYRDVPPSHF</sequence>
<dbReference type="Gene3D" id="1.10.510.10">
    <property type="entry name" value="Transferase(Phosphotransferase) domain 1"/>
    <property type="match status" value="1"/>
</dbReference>
<keyword evidence="3" id="KW-0547">Nucleotide-binding</keyword>
<dbReference type="PROSITE" id="PS50011">
    <property type="entry name" value="PROTEIN_KINASE_DOM"/>
    <property type="match status" value="1"/>
</dbReference>
<reference evidence="8" key="2">
    <citation type="submission" date="2023-07" db="EMBL/GenBank/DDBJ databases">
        <authorList>
            <consortium name="Lawrence Berkeley National Laboratory"/>
            <person name="Haridas S."/>
            <person name="Hensen N."/>
            <person name="Bonometti L."/>
            <person name="Westerberg I."/>
            <person name="Brannstrom I.O."/>
            <person name="Guillou S."/>
            <person name="Cros-Aarteil S."/>
            <person name="Calhoun S."/>
            <person name="Kuo A."/>
            <person name="Mondo S."/>
            <person name="Pangilinan J."/>
            <person name="Riley R."/>
            <person name="LaButti K."/>
            <person name="Andreopoulos B."/>
            <person name="Lipzen A."/>
            <person name="Chen C."/>
            <person name="Yanf M."/>
            <person name="Daum C."/>
            <person name="Ng V."/>
            <person name="Clum A."/>
            <person name="Steindorff A."/>
            <person name="Ohm R."/>
            <person name="Martin F."/>
            <person name="Silar P."/>
            <person name="Natvig D."/>
            <person name="Lalanne C."/>
            <person name="Gautier V."/>
            <person name="Ament-velasquez S.L."/>
            <person name="Kruys A."/>
            <person name="Hutchinson M.I."/>
            <person name="Powell A.J."/>
            <person name="Barry K."/>
            <person name="Miller A.N."/>
            <person name="Grigoriev I.V."/>
            <person name="Debuchy R."/>
            <person name="Gladieux P."/>
            <person name="Thoren M.H."/>
            <person name="Johannesson H."/>
        </authorList>
    </citation>
    <scope>NUCLEOTIDE SEQUENCE</scope>
    <source>
        <strain evidence="8">FGSC 1904</strain>
    </source>
</reference>
<gene>
    <name evidence="8" type="ORF">B0T20DRAFT_481725</name>
</gene>
<evidence type="ECO:0000313" key="8">
    <source>
        <dbReference type="EMBL" id="KAK3395363.1"/>
    </source>
</evidence>
<dbReference type="PANTHER" id="PTHR24345:SF0">
    <property type="entry name" value="CELL CYCLE SERINE_THREONINE-PROTEIN KINASE CDC5_MSD2"/>
    <property type="match status" value="1"/>
</dbReference>
<organism evidence="8 9">
    <name type="scientific">Sordaria brevicollis</name>
    <dbReference type="NCBI Taxonomy" id="83679"/>
    <lineage>
        <taxon>Eukaryota</taxon>
        <taxon>Fungi</taxon>
        <taxon>Dikarya</taxon>
        <taxon>Ascomycota</taxon>
        <taxon>Pezizomycotina</taxon>
        <taxon>Sordariomycetes</taxon>
        <taxon>Sordariomycetidae</taxon>
        <taxon>Sordariales</taxon>
        <taxon>Sordariaceae</taxon>
        <taxon>Sordaria</taxon>
    </lineage>
</organism>
<evidence type="ECO:0000313" key="9">
    <source>
        <dbReference type="Proteomes" id="UP001281003"/>
    </source>
</evidence>
<dbReference type="GO" id="GO:0004674">
    <property type="term" value="F:protein serine/threonine kinase activity"/>
    <property type="evidence" value="ECO:0007669"/>
    <property type="project" value="UniProtKB-KW"/>
</dbReference>
<evidence type="ECO:0000256" key="2">
    <source>
        <dbReference type="ARBA" id="ARBA00022679"/>
    </source>
</evidence>
<dbReference type="GO" id="GO:0005524">
    <property type="term" value="F:ATP binding"/>
    <property type="evidence" value="ECO:0007669"/>
    <property type="project" value="UniProtKB-KW"/>
</dbReference>
<dbReference type="GO" id="GO:0000776">
    <property type="term" value="C:kinetochore"/>
    <property type="evidence" value="ECO:0007669"/>
    <property type="project" value="TreeGrafter"/>
</dbReference>
<reference evidence="8" key="1">
    <citation type="journal article" date="2023" name="Mol. Phylogenet. Evol.">
        <title>Genome-scale phylogeny and comparative genomics of the fungal order Sordariales.</title>
        <authorList>
            <person name="Hensen N."/>
            <person name="Bonometti L."/>
            <person name="Westerberg I."/>
            <person name="Brannstrom I.O."/>
            <person name="Guillou S."/>
            <person name="Cros-Aarteil S."/>
            <person name="Calhoun S."/>
            <person name="Haridas S."/>
            <person name="Kuo A."/>
            <person name="Mondo S."/>
            <person name="Pangilinan J."/>
            <person name="Riley R."/>
            <person name="LaButti K."/>
            <person name="Andreopoulos B."/>
            <person name="Lipzen A."/>
            <person name="Chen C."/>
            <person name="Yan M."/>
            <person name="Daum C."/>
            <person name="Ng V."/>
            <person name="Clum A."/>
            <person name="Steindorff A."/>
            <person name="Ohm R.A."/>
            <person name="Martin F."/>
            <person name="Silar P."/>
            <person name="Natvig D.O."/>
            <person name="Lalanne C."/>
            <person name="Gautier V."/>
            <person name="Ament-Velasquez S.L."/>
            <person name="Kruys A."/>
            <person name="Hutchinson M.I."/>
            <person name="Powell A.J."/>
            <person name="Barry K."/>
            <person name="Miller A.N."/>
            <person name="Grigoriev I.V."/>
            <person name="Debuchy R."/>
            <person name="Gladieux P."/>
            <person name="Hiltunen Thoren M."/>
            <person name="Johannesson H."/>
        </authorList>
    </citation>
    <scope>NUCLEOTIDE SEQUENCE</scope>
    <source>
        <strain evidence="8">FGSC 1904</strain>
    </source>
</reference>
<dbReference type="Gene3D" id="2.130.10.10">
    <property type="entry name" value="YVTN repeat-like/Quinoprotein amine dehydrogenase"/>
    <property type="match status" value="1"/>
</dbReference>
<dbReference type="InterPro" id="IPR000719">
    <property type="entry name" value="Prot_kinase_dom"/>
</dbReference>
<name>A0AAE0U8Y9_SORBR</name>
<keyword evidence="4" id="KW-0418">Kinase</keyword>
<keyword evidence="2" id="KW-0808">Transferase</keyword>
<evidence type="ECO:0000256" key="6">
    <source>
        <dbReference type="SAM" id="MobiDB-lite"/>
    </source>
</evidence>
<dbReference type="EMBL" id="JAUTDP010000010">
    <property type="protein sequence ID" value="KAK3395363.1"/>
    <property type="molecule type" value="Genomic_DNA"/>
</dbReference>
<dbReference type="Proteomes" id="UP001281003">
    <property type="component" value="Unassembled WGS sequence"/>
</dbReference>
<evidence type="ECO:0000256" key="3">
    <source>
        <dbReference type="ARBA" id="ARBA00022741"/>
    </source>
</evidence>
<evidence type="ECO:0000256" key="1">
    <source>
        <dbReference type="ARBA" id="ARBA00022527"/>
    </source>
</evidence>
<dbReference type="SUPFAM" id="SSF69322">
    <property type="entry name" value="Tricorn protease domain 2"/>
    <property type="match status" value="1"/>
</dbReference>
<dbReference type="GO" id="GO:0005737">
    <property type="term" value="C:cytoplasm"/>
    <property type="evidence" value="ECO:0007669"/>
    <property type="project" value="TreeGrafter"/>
</dbReference>
<feature type="region of interest" description="Disordered" evidence="6">
    <location>
        <begin position="543"/>
        <end position="606"/>
    </location>
</feature>
<evidence type="ECO:0000259" key="7">
    <source>
        <dbReference type="PROSITE" id="PS50011"/>
    </source>
</evidence>
<proteinExistence type="predicted"/>
<dbReference type="InterPro" id="IPR015943">
    <property type="entry name" value="WD40/YVTN_repeat-like_dom_sf"/>
</dbReference>
<dbReference type="GO" id="GO:0000922">
    <property type="term" value="C:spindle pole"/>
    <property type="evidence" value="ECO:0007669"/>
    <property type="project" value="TreeGrafter"/>
</dbReference>